<reference evidence="2 3" key="1">
    <citation type="submission" date="2016-09" db="EMBL/GenBank/DDBJ databases">
        <title>Alteromonas lipolytica, a new species isolated from sea water.</title>
        <authorList>
            <person name="Wu Y.-H."/>
            <person name="Cheng H."/>
            <person name="Xu X.-W."/>
        </authorList>
    </citation>
    <scope>NUCLEOTIDE SEQUENCE [LARGE SCALE GENOMIC DNA]</scope>
    <source>
        <strain evidence="2 3">JW12</strain>
    </source>
</reference>
<evidence type="ECO:0000313" key="3">
    <source>
        <dbReference type="Proteomes" id="UP000176037"/>
    </source>
</evidence>
<dbReference type="RefSeq" id="WP_070177918.1">
    <property type="nucleotide sequence ID" value="NZ_BMJR01000002.1"/>
</dbReference>
<dbReference type="Proteomes" id="UP000176037">
    <property type="component" value="Unassembled WGS sequence"/>
</dbReference>
<evidence type="ECO:0000313" key="2">
    <source>
        <dbReference type="EMBL" id="OFI33542.1"/>
    </source>
</evidence>
<feature type="signal peptide" evidence="1">
    <location>
        <begin position="1"/>
        <end position="24"/>
    </location>
</feature>
<feature type="chain" id="PRO_5009213995" evidence="1">
    <location>
        <begin position="25"/>
        <end position="92"/>
    </location>
</feature>
<dbReference type="OrthoDB" id="6337918at2"/>
<sequence length="92" mass="9659">MKTKPIIITSLVALGLSVSAQANAQENAVERLMSSLIANAVSITQAEISREVQQNIANATYHLSLDDAPVGKVSVQDLAKADKPADNQADGE</sequence>
<protein>
    <submittedName>
        <fullName evidence="2">Uncharacterized protein</fullName>
    </submittedName>
</protein>
<dbReference type="EMBL" id="MJIC01000015">
    <property type="protein sequence ID" value="OFI33542.1"/>
    <property type="molecule type" value="Genomic_DNA"/>
</dbReference>
<organism evidence="2 3">
    <name type="scientific">Alteromonas lipolytica</name>
    <dbReference type="NCBI Taxonomy" id="1856405"/>
    <lineage>
        <taxon>Bacteria</taxon>
        <taxon>Pseudomonadati</taxon>
        <taxon>Pseudomonadota</taxon>
        <taxon>Gammaproteobacteria</taxon>
        <taxon>Alteromonadales</taxon>
        <taxon>Alteromonadaceae</taxon>
        <taxon>Alteromonas/Salinimonas group</taxon>
        <taxon>Alteromonas</taxon>
    </lineage>
</organism>
<name>A0A1E8FC87_9ALTE</name>
<keyword evidence="1" id="KW-0732">Signal</keyword>
<evidence type="ECO:0000256" key="1">
    <source>
        <dbReference type="SAM" id="SignalP"/>
    </source>
</evidence>
<keyword evidence="3" id="KW-1185">Reference proteome</keyword>
<gene>
    <name evidence="2" type="ORF">BFC17_04600</name>
</gene>
<accession>A0A1E8FC87</accession>
<comment type="caution">
    <text evidence="2">The sequence shown here is derived from an EMBL/GenBank/DDBJ whole genome shotgun (WGS) entry which is preliminary data.</text>
</comment>
<proteinExistence type="predicted"/>
<dbReference type="AlphaFoldDB" id="A0A1E8FC87"/>